<feature type="chain" id="PRO_5040747434" evidence="1">
    <location>
        <begin position="24"/>
        <end position="172"/>
    </location>
</feature>
<comment type="caution">
    <text evidence="3">The sequence shown here is derived from an EMBL/GenBank/DDBJ whole genome shotgun (WGS) entry which is preliminary data.</text>
</comment>
<feature type="domain" description="Cupin type-2" evidence="2">
    <location>
        <begin position="71"/>
        <end position="139"/>
    </location>
</feature>
<sequence length="172" mass="18210">MKSKSAVCAMGALAIGLALGSFAQAETDVSHKLLQPQDIQWGPGPAALPGGAEAAVLFGDPNKDGLFALRVRIPKDYYIAPHTHAKAEVVTILSGRFSLGMGSKANRASTQHVGAGGFVSIQPEIPHYVFADEETVLQITSTGPWGINYVDPKDDPRLNIAPRHKEGLGLQD</sequence>
<dbReference type="InterPro" id="IPR014710">
    <property type="entry name" value="RmlC-like_jellyroll"/>
</dbReference>
<dbReference type="Pfam" id="PF07883">
    <property type="entry name" value="Cupin_2"/>
    <property type="match status" value="1"/>
</dbReference>
<evidence type="ECO:0000313" key="3">
    <source>
        <dbReference type="EMBL" id="GLI93485.1"/>
    </source>
</evidence>
<protein>
    <submittedName>
        <fullName evidence="3">Cupin</fullName>
    </submittedName>
</protein>
<dbReference type="InterPro" id="IPR013096">
    <property type="entry name" value="Cupin_2"/>
</dbReference>
<dbReference type="CDD" id="cd06989">
    <property type="entry name" value="cupin_DRT102"/>
    <property type="match status" value="1"/>
</dbReference>
<dbReference type="InterPro" id="IPR011051">
    <property type="entry name" value="RmlC_Cupin_sf"/>
</dbReference>
<organism evidence="3 4">
    <name type="scientific">Methylocystis echinoides</name>
    <dbReference type="NCBI Taxonomy" id="29468"/>
    <lineage>
        <taxon>Bacteria</taxon>
        <taxon>Pseudomonadati</taxon>
        <taxon>Pseudomonadota</taxon>
        <taxon>Alphaproteobacteria</taxon>
        <taxon>Hyphomicrobiales</taxon>
        <taxon>Methylocystaceae</taxon>
        <taxon>Methylocystis</taxon>
    </lineage>
</organism>
<dbReference type="SUPFAM" id="SSF51182">
    <property type="entry name" value="RmlC-like cupins"/>
    <property type="match status" value="1"/>
</dbReference>
<evidence type="ECO:0000259" key="2">
    <source>
        <dbReference type="Pfam" id="PF07883"/>
    </source>
</evidence>
<reference evidence="3" key="1">
    <citation type="journal article" date="2023" name="Int. J. Syst. Evol. Microbiol.">
        <title>Methylocystis iwaonis sp. nov., a type II methane-oxidizing bacterium from surface soil of a rice paddy field in Japan, and emended description of the genus Methylocystis (ex Whittenbury et al. 1970) Bowman et al. 1993.</title>
        <authorList>
            <person name="Kaise H."/>
            <person name="Sawadogo J.B."/>
            <person name="Alam M.S."/>
            <person name="Ueno C."/>
            <person name="Dianou D."/>
            <person name="Shinjo R."/>
            <person name="Asakawa S."/>
        </authorList>
    </citation>
    <scope>NUCLEOTIDE SEQUENCE</scope>
    <source>
        <strain evidence="3">LMG27198</strain>
    </source>
</reference>
<keyword evidence="1" id="KW-0732">Signal</keyword>
<evidence type="ECO:0000256" key="1">
    <source>
        <dbReference type="SAM" id="SignalP"/>
    </source>
</evidence>
<gene>
    <name evidence="3" type="ORF">LMG27198_24770</name>
</gene>
<dbReference type="Gene3D" id="2.60.120.10">
    <property type="entry name" value="Jelly Rolls"/>
    <property type="match status" value="1"/>
</dbReference>
<feature type="signal peptide" evidence="1">
    <location>
        <begin position="1"/>
        <end position="23"/>
    </location>
</feature>
<dbReference type="RefSeq" id="WP_281803323.1">
    <property type="nucleotide sequence ID" value="NZ_BSEC01000001.1"/>
</dbReference>
<name>A0A9W6LSB0_9HYPH</name>
<dbReference type="AlphaFoldDB" id="A0A9W6LSB0"/>
<dbReference type="Proteomes" id="UP001144323">
    <property type="component" value="Unassembled WGS sequence"/>
</dbReference>
<dbReference type="EMBL" id="BSEC01000001">
    <property type="protein sequence ID" value="GLI93485.1"/>
    <property type="molecule type" value="Genomic_DNA"/>
</dbReference>
<proteinExistence type="predicted"/>
<evidence type="ECO:0000313" key="4">
    <source>
        <dbReference type="Proteomes" id="UP001144323"/>
    </source>
</evidence>
<keyword evidence="4" id="KW-1185">Reference proteome</keyword>
<accession>A0A9W6LSB0</accession>